<dbReference type="Gene3D" id="1.25.40.10">
    <property type="entry name" value="Tetratricopeptide repeat domain"/>
    <property type="match status" value="1"/>
</dbReference>
<dbReference type="Proteomes" id="UP000694540">
    <property type="component" value="Unplaced"/>
</dbReference>
<gene>
    <name evidence="4" type="primary">CFAP70</name>
</gene>
<dbReference type="Ensembl" id="ENSCWAT00000031604.1">
    <property type="protein sequence ID" value="ENSCWAP00000029167.1"/>
    <property type="gene ID" value="ENSCWAG00000021843.1"/>
</dbReference>
<reference evidence="4" key="1">
    <citation type="submission" date="2025-08" db="UniProtKB">
        <authorList>
            <consortium name="Ensembl"/>
        </authorList>
    </citation>
    <scope>IDENTIFICATION</scope>
</reference>
<dbReference type="GO" id="GO:0070062">
    <property type="term" value="C:extracellular exosome"/>
    <property type="evidence" value="ECO:0007669"/>
    <property type="project" value="TreeGrafter"/>
</dbReference>
<dbReference type="GeneTree" id="ENSGT00390000013319"/>
<keyword evidence="1" id="KW-0677">Repeat</keyword>
<dbReference type="GO" id="GO:0003341">
    <property type="term" value="P:cilium movement"/>
    <property type="evidence" value="ECO:0007669"/>
    <property type="project" value="TreeGrafter"/>
</dbReference>
<proteinExistence type="predicted"/>
<feature type="repeat" description="TPR" evidence="3">
    <location>
        <begin position="237"/>
        <end position="270"/>
    </location>
</feature>
<sequence>MEQVSSTGRPVQITVTDGYDLKGFKGDTPVTFIRAEFNQVVLGDSAKITVSPEGTAKYNFTSSFEFNTEGGITLDDLAHKPVFLTMTEVLPKEKKQKDEKTLILGQAVVDLLPLLKGESSFETMVPLYPVPGSPLEPLRSGVKQCSLEVKVFVAEPLLTTAQISEGNLLKVTLEAAYSVPESFIPLQNYMVGLQVPSAGEKDYPIFFKNGTLNGNHAEAKACYERTISFVVDASEMHFIFLRLGHIYLEEKEYEKAKKTYLQACKRSPSCLTWLGLGIACYRLEELTEAEDALSEANALNNYNAEVWAYLALVCLKAGRQLEAEQAYKYTMKLKLKDENLLAEIHMVQETVGFGNPSF</sequence>
<dbReference type="GO" id="GO:0031514">
    <property type="term" value="C:motile cilium"/>
    <property type="evidence" value="ECO:0007669"/>
    <property type="project" value="TreeGrafter"/>
</dbReference>
<dbReference type="FunFam" id="1.25.40.10:FF:000489">
    <property type="entry name" value="cilia- and flagella-associated protein 70 isoform X2"/>
    <property type="match status" value="1"/>
</dbReference>
<organism evidence="4 5">
    <name type="scientific">Catagonus wagneri</name>
    <name type="common">Chacoan peccary</name>
    <dbReference type="NCBI Taxonomy" id="51154"/>
    <lineage>
        <taxon>Eukaryota</taxon>
        <taxon>Metazoa</taxon>
        <taxon>Chordata</taxon>
        <taxon>Craniata</taxon>
        <taxon>Vertebrata</taxon>
        <taxon>Euteleostomi</taxon>
        <taxon>Mammalia</taxon>
        <taxon>Eutheria</taxon>
        <taxon>Laurasiatheria</taxon>
        <taxon>Artiodactyla</taxon>
        <taxon>Suina</taxon>
        <taxon>Tayassuidae</taxon>
        <taxon>Catagonus</taxon>
    </lineage>
</organism>
<evidence type="ECO:0000256" key="3">
    <source>
        <dbReference type="PROSITE-ProRule" id="PRU00339"/>
    </source>
</evidence>
<dbReference type="AlphaFoldDB" id="A0A8C3YVN3"/>
<protein>
    <submittedName>
        <fullName evidence="4">Cilia and flagella associated protein 70</fullName>
    </submittedName>
</protein>
<dbReference type="PANTHER" id="PTHR44314">
    <property type="entry name" value="CILIA- AND FLAGELLA-ASSOCIATED PROTEIN 70"/>
    <property type="match status" value="1"/>
</dbReference>
<dbReference type="InterPro" id="IPR011990">
    <property type="entry name" value="TPR-like_helical_dom_sf"/>
</dbReference>
<dbReference type="PANTHER" id="PTHR44314:SF1">
    <property type="entry name" value="CILIA- AND FLAGELLA-ASSOCIATED PROTEIN 70"/>
    <property type="match status" value="1"/>
</dbReference>
<dbReference type="GO" id="GO:0060271">
    <property type="term" value="P:cilium assembly"/>
    <property type="evidence" value="ECO:0007669"/>
    <property type="project" value="TreeGrafter"/>
</dbReference>
<dbReference type="InterPro" id="IPR019734">
    <property type="entry name" value="TPR_rpt"/>
</dbReference>
<evidence type="ECO:0000256" key="1">
    <source>
        <dbReference type="ARBA" id="ARBA00022737"/>
    </source>
</evidence>
<dbReference type="SUPFAM" id="SSF48452">
    <property type="entry name" value="TPR-like"/>
    <property type="match status" value="1"/>
</dbReference>
<keyword evidence="2 3" id="KW-0802">TPR repeat</keyword>
<evidence type="ECO:0000256" key="2">
    <source>
        <dbReference type="ARBA" id="ARBA00022803"/>
    </source>
</evidence>
<dbReference type="InterPro" id="IPR052628">
    <property type="entry name" value="CFAP70"/>
</dbReference>
<reference evidence="4" key="2">
    <citation type="submission" date="2025-09" db="UniProtKB">
        <authorList>
            <consortium name="Ensembl"/>
        </authorList>
    </citation>
    <scope>IDENTIFICATION</scope>
</reference>
<evidence type="ECO:0000313" key="4">
    <source>
        <dbReference type="Ensembl" id="ENSCWAP00000029167.1"/>
    </source>
</evidence>
<dbReference type="Pfam" id="PF13181">
    <property type="entry name" value="TPR_8"/>
    <property type="match status" value="1"/>
</dbReference>
<dbReference type="SMART" id="SM00028">
    <property type="entry name" value="TPR"/>
    <property type="match status" value="3"/>
</dbReference>
<accession>A0A8C3YVN3</accession>
<dbReference type="PROSITE" id="PS50005">
    <property type="entry name" value="TPR"/>
    <property type="match status" value="1"/>
</dbReference>
<evidence type="ECO:0000313" key="5">
    <source>
        <dbReference type="Proteomes" id="UP000694540"/>
    </source>
</evidence>
<name>A0A8C3YVN3_9CETA</name>
<keyword evidence="5" id="KW-1185">Reference proteome</keyword>